<feature type="transmembrane region" description="Helical" evidence="1">
    <location>
        <begin position="112"/>
        <end position="132"/>
    </location>
</feature>
<keyword evidence="1" id="KW-1133">Transmembrane helix</keyword>
<evidence type="ECO:0000256" key="1">
    <source>
        <dbReference type="SAM" id="Phobius"/>
    </source>
</evidence>
<gene>
    <name evidence="2" type="primary">Contig12420.g13257</name>
    <name evidence="2" type="ORF">STYLEM_8312</name>
</gene>
<dbReference type="InParanoid" id="A0A078AAM0"/>
<feature type="transmembrane region" description="Helical" evidence="1">
    <location>
        <begin position="77"/>
        <end position="100"/>
    </location>
</feature>
<name>A0A078AAM0_STYLE</name>
<evidence type="ECO:0000313" key="2">
    <source>
        <dbReference type="EMBL" id="CDW79325.1"/>
    </source>
</evidence>
<proteinExistence type="predicted"/>
<keyword evidence="3" id="KW-1185">Reference proteome</keyword>
<protein>
    <submittedName>
        <fullName evidence="2">Uncharacterized protein</fullName>
    </submittedName>
</protein>
<sequence length="139" mass="16151">MSEFDRFRGSSKAFIVFMLFIFLLYAAIIMIRMIKVKGDKNKIPVMPAFFEAYKRVFEVDMMYSFLVYFMAISLGTMYEFLCIFGIVLIGISVLLTIAHLKDHRKLKLIAKIANFSLTVIGFLNIFINDMYFSDFAISK</sequence>
<evidence type="ECO:0000313" key="3">
    <source>
        <dbReference type="Proteomes" id="UP000039865"/>
    </source>
</evidence>
<feature type="transmembrane region" description="Helical" evidence="1">
    <location>
        <begin position="12"/>
        <end position="31"/>
    </location>
</feature>
<reference evidence="2 3" key="1">
    <citation type="submission" date="2014-06" db="EMBL/GenBank/DDBJ databases">
        <authorList>
            <person name="Swart Estienne"/>
        </authorList>
    </citation>
    <scope>NUCLEOTIDE SEQUENCE [LARGE SCALE GENOMIC DNA]</scope>
    <source>
        <strain evidence="2 3">130c</strain>
    </source>
</reference>
<accession>A0A078AAM0</accession>
<dbReference type="Proteomes" id="UP000039865">
    <property type="component" value="Unassembled WGS sequence"/>
</dbReference>
<organism evidence="2 3">
    <name type="scientific">Stylonychia lemnae</name>
    <name type="common">Ciliate</name>
    <dbReference type="NCBI Taxonomy" id="5949"/>
    <lineage>
        <taxon>Eukaryota</taxon>
        <taxon>Sar</taxon>
        <taxon>Alveolata</taxon>
        <taxon>Ciliophora</taxon>
        <taxon>Intramacronucleata</taxon>
        <taxon>Spirotrichea</taxon>
        <taxon>Stichotrichia</taxon>
        <taxon>Sporadotrichida</taxon>
        <taxon>Oxytrichidae</taxon>
        <taxon>Stylonychinae</taxon>
        <taxon>Stylonychia</taxon>
    </lineage>
</organism>
<keyword evidence="1" id="KW-0812">Transmembrane</keyword>
<dbReference type="EMBL" id="CCKQ01007897">
    <property type="protein sequence ID" value="CDW79325.1"/>
    <property type="molecule type" value="Genomic_DNA"/>
</dbReference>
<keyword evidence="1" id="KW-0472">Membrane</keyword>
<dbReference type="AlphaFoldDB" id="A0A078AAM0"/>